<evidence type="ECO:0008006" key="4">
    <source>
        <dbReference type="Google" id="ProtNLM"/>
    </source>
</evidence>
<feature type="transmembrane region" description="Helical" evidence="1">
    <location>
        <begin position="46"/>
        <end position="66"/>
    </location>
</feature>
<gene>
    <name evidence="2" type="ORF">FN976_19745</name>
</gene>
<feature type="transmembrane region" description="Helical" evidence="1">
    <location>
        <begin position="12"/>
        <end position="34"/>
    </location>
</feature>
<dbReference type="EMBL" id="VOBQ01000015">
    <property type="protein sequence ID" value="TWO69520.1"/>
    <property type="molecule type" value="Genomic_DNA"/>
</dbReference>
<reference evidence="2 3" key="1">
    <citation type="submission" date="2019-07" db="EMBL/GenBank/DDBJ databases">
        <title>Caenimonas sedimenti sp. nov., isolated from activated sludge.</title>
        <authorList>
            <person name="Xu J."/>
        </authorList>
    </citation>
    <scope>NUCLEOTIDE SEQUENCE [LARGE SCALE GENOMIC DNA]</scope>
    <source>
        <strain evidence="2 3">HX-9-20</strain>
    </source>
</reference>
<evidence type="ECO:0000256" key="1">
    <source>
        <dbReference type="SAM" id="Phobius"/>
    </source>
</evidence>
<keyword evidence="1" id="KW-0812">Transmembrane</keyword>
<name>A0A562ZLS3_9BURK</name>
<proteinExistence type="predicted"/>
<dbReference type="AlphaFoldDB" id="A0A562ZLS3"/>
<dbReference type="Proteomes" id="UP000318199">
    <property type="component" value="Unassembled WGS sequence"/>
</dbReference>
<dbReference type="Pfam" id="PF20327">
    <property type="entry name" value="DUF6622"/>
    <property type="match status" value="1"/>
</dbReference>
<protein>
    <recommendedName>
        <fullName evidence="4">Transmembrane protein</fullName>
    </recommendedName>
</protein>
<dbReference type="OrthoDB" id="3034721at2"/>
<dbReference type="RefSeq" id="WP_145894778.1">
    <property type="nucleotide sequence ID" value="NZ_VOBQ01000015.1"/>
</dbReference>
<organism evidence="2 3">
    <name type="scientific">Caenimonas sedimenti</name>
    <dbReference type="NCBI Taxonomy" id="2596921"/>
    <lineage>
        <taxon>Bacteria</taxon>
        <taxon>Pseudomonadati</taxon>
        <taxon>Pseudomonadota</taxon>
        <taxon>Betaproteobacteria</taxon>
        <taxon>Burkholderiales</taxon>
        <taxon>Comamonadaceae</taxon>
        <taxon>Caenimonas</taxon>
    </lineage>
</organism>
<keyword evidence="1" id="KW-1133">Transmembrane helix</keyword>
<sequence>MLLQLIANHPEAVVTVIARTPTWVWGLLAALLALGISQLRARHASLVRIAIMPIAMAGFALFSMAADFRASGALAWALGAWLAAAALVSALIGVAAPAAGTRYDAASRTFALPGSAVPLLLILGIFLTKYVVGIELAMQPALKTDFGFAVSISALYGVFNGLFTGRAVRLLRLAFRPAASLSTVNA</sequence>
<accession>A0A562ZLS3</accession>
<evidence type="ECO:0000313" key="2">
    <source>
        <dbReference type="EMBL" id="TWO69520.1"/>
    </source>
</evidence>
<evidence type="ECO:0000313" key="3">
    <source>
        <dbReference type="Proteomes" id="UP000318199"/>
    </source>
</evidence>
<feature type="transmembrane region" description="Helical" evidence="1">
    <location>
        <begin position="146"/>
        <end position="163"/>
    </location>
</feature>
<feature type="transmembrane region" description="Helical" evidence="1">
    <location>
        <begin position="78"/>
        <end position="98"/>
    </location>
</feature>
<feature type="transmembrane region" description="Helical" evidence="1">
    <location>
        <begin position="110"/>
        <end position="134"/>
    </location>
</feature>
<keyword evidence="3" id="KW-1185">Reference proteome</keyword>
<comment type="caution">
    <text evidence="2">The sequence shown here is derived from an EMBL/GenBank/DDBJ whole genome shotgun (WGS) entry which is preliminary data.</text>
</comment>
<dbReference type="InterPro" id="IPR046730">
    <property type="entry name" value="DUF6622"/>
</dbReference>
<keyword evidence="1" id="KW-0472">Membrane</keyword>